<evidence type="ECO:0000259" key="9">
    <source>
        <dbReference type="PROSITE" id="PS50112"/>
    </source>
</evidence>
<dbReference type="PANTHER" id="PTHR43304">
    <property type="entry name" value="PHYTOCHROME-LIKE PROTEIN CPH1"/>
    <property type="match status" value="1"/>
</dbReference>
<dbReference type="InterPro" id="IPR029016">
    <property type="entry name" value="GAF-like_dom_sf"/>
</dbReference>
<evidence type="ECO:0000256" key="4">
    <source>
        <dbReference type="ARBA" id="ARBA00022679"/>
    </source>
</evidence>
<keyword evidence="12" id="KW-1185">Reference proteome</keyword>
<dbReference type="EMBL" id="JPUA01000005">
    <property type="protein sequence ID" value="OWV31151.1"/>
    <property type="molecule type" value="Genomic_DNA"/>
</dbReference>
<dbReference type="NCBIfam" id="TIGR00229">
    <property type="entry name" value="sensory_box"/>
    <property type="match status" value="2"/>
</dbReference>
<dbReference type="InterPro" id="IPR036890">
    <property type="entry name" value="HATPase_C_sf"/>
</dbReference>
<feature type="domain" description="PAC" evidence="10">
    <location>
        <begin position="256"/>
        <end position="308"/>
    </location>
</feature>
<dbReference type="OrthoDB" id="8573350at2"/>
<keyword evidence="7" id="KW-0472">Membrane</keyword>
<dbReference type="EC" id="2.7.13.3" evidence="2"/>
<comment type="caution">
    <text evidence="11">The sequence shown here is derived from an EMBL/GenBank/DDBJ whole genome shotgun (WGS) entry which is preliminary data.</text>
</comment>
<dbReference type="Pfam" id="PF01590">
    <property type="entry name" value="GAF"/>
    <property type="match status" value="1"/>
</dbReference>
<dbReference type="InterPro" id="IPR004358">
    <property type="entry name" value="Sig_transdc_His_kin-like_C"/>
</dbReference>
<feature type="domain" description="Histidine kinase" evidence="8">
    <location>
        <begin position="732"/>
        <end position="951"/>
    </location>
</feature>
<dbReference type="Gene3D" id="3.30.450.40">
    <property type="match status" value="2"/>
</dbReference>
<dbReference type="InterPro" id="IPR005467">
    <property type="entry name" value="His_kinase_dom"/>
</dbReference>
<dbReference type="PROSITE" id="PS50112">
    <property type="entry name" value="PAS"/>
    <property type="match status" value="1"/>
</dbReference>
<sequence>MKAPLIPENETERQCALNKTGLLNSDHEARFDRITRIARHMFSVPIALVSLIDQNRQWFKSCQGLEAKETPRNISFCGHAILSDSTLIVENALDDARFADNPLVSGAPNIRFYAGAPLHTVDGYRIGTLCLIDTQPRTLSAEQVDMLGDLAATVEELIQADEISQTSYSALESELIASRDHMASLINNMPGVTYRCLHDEHWTMLYISGQVDRVSGYVADELVGNKSVCYADLIHPDDAPAVEEVVQTAIANEVGWHLEYRIQHRDGTWRWVEERGQSVLGDVQHPMVREGFIVDITREQNTVSQLKKHHDALVLLNDIVFSSQDTLDGKINHALATARQYLQVDLAILSQIEGDVYTVRWMEAAAGAALIPGQQFMLGHTWCHFIFSADSAEERELFIANVERSEFKRHLCYQANPLGAYTGIVIEVEGQAFGTLNFSASKARVENYDDSEKFFIRLLARWLSDLLANNIHNERLSKLTAQLPGVTYQFRRFADGRTTFPFSSPQIEDFYGLTPTQAAEDAAPAYERIHPEDLEAVSASIEHSASTLAYWKATYRVQCQGNGYRWIMGHAKPERLMDGSILWHGYLHDIHEWEQARLALENNETRLRGLFEFSPIGIALNDFATGRFIDLNDALIAPTGYTRDEFVSLSYWDVTPKEYKPEEEKALASLTATGRYGPFEKEYIRKDGSRYPVRLQGMLSQEQDGRQVIWSLVEDITERHKLDQMKDQFISTVSHELRTPLTSIKGSLGLVRGGAAGILPDKAQSLINTAERNAQRLTALINDLLDMEKLVAGKMPMHLNVQRLAPLLNETVDVLQGYSEQHQVMIQVSSAWPPIWGNVDGPRLIQALTNLLSNAIKFSPQGKSVELDISSTESSIDISVRDYGPGIDPAFRDRLFQRFAQADGSDTRKLPGTGLGLAISQEICQQMGGEVGYRNAVGGGANFFILLPREYPS</sequence>
<evidence type="ECO:0000259" key="10">
    <source>
        <dbReference type="PROSITE" id="PS50113"/>
    </source>
</evidence>
<evidence type="ECO:0000256" key="1">
    <source>
        <dbReference type="ARBA" id="ARBA00000085"/>
    </source>
</evidence>
<keyword evidence="3" id="KW-0597">Phosphoprotein</keyword>
<evidence type="ECO:0000256" key="3">
    <source>
        <dbReference type="ARBA" id="ARBA00022553"/>
    </source>
</evidence>
<proteinExistence type="predicted"/>
<dbReference type="Proteomes" id="UP000197334">
    <property type="component" value="Unassembled WGS sequence"/>
</dbReference>
<dbReference type="Pfam" id="PF02518">
    <property type="entry name" value="HATPase_c"/>
    <property type="match status" value="1"/>
</dbReference>
<dbReference type="SUPFAM" id="SSF55781">
    <property type="entry name" value="GAF domain-like"/>
    <property type="match status" value="2"/>
</dbReference>
<dbReference type="PRINTS" id="PR00344">
    <property type="entry name" value="BCTRLSENSOR"/>
</dbReference>
<dbReference type="SMART" id="SM00388">
    <property type="entry name" value="HisKA"/>
    <property type="match status" value="1"/>
</dbReference>
<dbReference type="Gene3D" id="1.10.287.130">
    <property type="match status" value="1"/>
</dbReference>
<evidence type="ECO:0000256" key="5">
    <source>
        <dbReference type="ARBA" id="ARBA00022777"/>
    </source>
</evidence>
<dbReference type="SUPFAM" id="SSF55785">
    <property type="entry name" value="PYP-like sensor domain (PAS domain)"/>
    <property type="match status" value="3"/>
</dbReference>
<organism evidence="11 12">
    <name type="scientific">Halomonas campaniensis</name>
    <dbReference type="NCBI Taxonomy" id="213554"/>
    <lineage>
        <taxon>Bacteria</taxon>
        <taxon>Pseudomonadati</taxon>
        <taxon>Pseudomonadota</taxon>
        <taxon>Gammaproteobacteria</taxon>
        <taxon>Oceanospirillales</taxon>
        <taxon>Halomonadaceae</taxon>
        <taxon>Halomonas</taxon>
    </lineage>
</organism>
<dbReference type="Pfam" id="PF13426">
    <property type="entry name" value="PAS_9"/>
    <property type="match status" value="1"/>
</dbReference>
<feature type="domain" description="PAS" evidence="9">
    <location>
        <begin position="199"/>
        <end position="253"/>
    </location>
</feature>
<dbReference type="InterPro" id="IPR003661">
    <property type="entry name" value="HisK_dim/P_dom"/>
</dbReference>
<dbReference type="SUPFAM" id="SSF47384">
    <property type="entry name" value="Homodimeric domain of signal transducing histidine kinase"/>
    <property type="match status" value="1"/>
</dbReference>
<dbReference type="SMART" id="SM00086">
    <property type="entry name" value="PAC"/>
    <property type="match status" value="3"/>
</dbReference>
<comment type="catalytic activity">
    <reaction evidence="1">
        <text>ATP + protein L-histidine = ADP + protein N-phospho-L-histidine.</text>
        <dbReference type="EC" id="2.7.13.3"/>
    </reaction>
</comment>
<dbReference type="SUPFAM" id="SSF55874">
    <property type="entry name" value="ATPase domain of HSP90 chaperone/DNA topoisomerase II/histidine kinase"/>
    <property type="match status" value="1"/>
</dbReference>
<dbReference type="InterPro" id="IPR036097">
    <property type="entry name" value="HisK_dim/P_sf"/>
</dbReference>
<gene>
    <name evidence="11" type="ORF">JI62_02660</name>
</gene>
<dbReference type="CDD" id="cd00130">
    <property type="entry name" value="PAS"/>
    <property type="match status" value="3"/>
</dbReference>
<dbReference type="FunFam" id="1.10.287.130:FF:000001">
    <property type="entry name" value="Two-component sensor histidine kinase"/>
    <property type="match status" value="1"/>
</dbReference>
<dbReference type="SMART" id="SM00091">
    <property type="entry name" value="PAS"/>
    <property type="match status" value="3"/>
</dbReference>
<name>A0A246S3W2_9GAMM</name>
<dbReference type="RefSeq" id="WP_088698696.1">
    <property type="nucleotide sequence ID" value="NZ_JPUA01000005.1"/>
</dbReference>
<dbReference type="AlphaFoldDB" id="A0A246S3W2"/>
<dbReference type="FunFam" id="3.30.565.10:FF:000006">
    <property type="entry name" value="Sensor histidine kinase WalK"/>
    <property type="match status" value="1"/>
</dbReference>
<keyword evidence="4" id="KW-0808">Transferase</keyword>
<dbReference type="InterPro" id="IPR052162">
    <property type="entry name" value="Sensor_kinase/Photoreceptor"/>
</dbReference>
<reference evidence="11 12" key="1">
    <citation type="submission" date="2014-08" db="EMBL/GenBank/DDBJ databases">
        <title>Draft genome sequence of a novel L-asparaginase producing marine bacterium, Halomonas campaniensis.</title>
        <authorList>
            <person name="Sundarakrishnan B."/>
            <person name="Moushumi Priya A."/>
            <person name="Raman G."/>
            <person name="Sakthivel N."/>
            <person name="Park S."/>
            <person name="Jayachandran S."/>
        </authorList>
    </citation>
    <scope>NUCLEOTIDE SEQUENCE [LARGE SCALE GENOMIC DNA]</scope>
    <source>
        <strain evidence="11 12">SK03</strain>
    </source>
</reference>
<dbReference type="PROSITE" id="PS50109">
    <property type="entry name" value="HIS_KIN"/>
    <property type="match status" value="1"/>
</dbReference>
<dbReference type="GO" id="GO:0005886">
    <property type="term" value="C:plasma membrane"/>
    <property type="evidence" value="ECO:0007669"/>
    <property type="project" value="UniProtKB-ARBA"/>
</dbReference>
<dbReference type="SMART" id="SM00387">
    <property type="entry name" value="HATPase_c"/>
    <property type="match status" value="1"/>
</dbReference>
<evidence type="ECO:0000313" key="11">
    <source>
        <dbReference type="EMBL" id="OWV31151.1"/>
    </source>
</evidence>
<dbReference type="SMART" id="SM00065">
    <property type="entry name" value="GAF"/>
    <property type="match status" value="2"/>
</dbReference>
<dbReference type="InterPro" id="IPR001610">
    <property type="entry name" value="PAC"/>
</dbReference>
<evidence type="ECO:0000259" key="8">
    <source>
        <dbReference type="PROSITE" id="PS50109"/>
    </source>
</evidence>
<dbReference type="CDD" id="cd16922">
    <property type="entry name" value="HATPase_EvgS-ArcB-TorS-like"/>
    <property type="match status" value="1"/>
</dbReference>
<evidence type="ECO:0000256" key="6">
    <source>
        <dbReference type="ARBA" id="ARBA00023012"/>
    </source>
</evidence>
<keyword evidence="5 11" id="KW-0418">Kinase</keyword>
<dbReference type="InterPro" id="IPR003018">
    <property type="entry name" value="GAF"/>
</dbReference>
<dbReference type="PROSITE" id="PS50113">
    <property type="entry name" value="PAC"/>
    <property type="match status" value="1"/>
</dbReference>
<protein>
    <recommendedName>
        <fullName evidence="2">histidine kinase</fullName>
        <ecNumber evidence="2">2.7.13.3</ecNumber>
    </recommendedName>
</protein>
<dbReference type="InterPro" id="IPR000014">
    <property type="entry name" value="PAS"/>
</dbReference>
<dbReference type="GO" id="GO:0000155">
    <property type="term" value="F:phosphorelay sensor kinase activity"/>
    <property type="evidence" value="ECO:0007669"/>
    <property type="project" value="InterPro"/>
</dbReference>
<dbReference type="InterPro" id="IPR035965">
    <property type="entry name" value="PAS-like_dom_sf"/>
</dbReference>
<dbReference type="InterPro" id="IPR000700">
    <property type="entry name" value="PAS-assoc_C"/>
</dbReference>
<dbReference type="InterPro" id="IPR003594">
    <property type="entry name" value="HATPase_dom"/>
</dbReference>
<dbReference type="Gene3D" id="3.30.450.20">
    <property type="entry name" value="PAS domain"/>
    <property type="match status" value="3"/>
</dbReference>
<dbReference type="InterPro" id="IPR013655">
    <property type="entry name" value="PAS_fold_3"/>
</dbReference>
<dbReference type="Gene3D" id="3.30.565.10">
    <property type="entry name" value="Histidine kinase-like ATPase, C-terminal domain"/>
    <property type="match status" value="1"/>
</dbReference>
<keyword evidence="6" id="KW-0902">Two-component regulatory system</keyword>
<dbReference type="PANTHER" id="PTHR43304:SF1">
    <property type="entry name" value="PAC DOMAIN-CONTAINING PROTEIN"/>
    <property type="match status" value="1"/>
</dbReference>
<dbReference type="Pfam" id="PF00512">
    <property type="entry name" value="HisKA"/>
    <property type="match status" value="1"/>
</dbReference>
<accession>A0A246S3W2</accession>
<evidence type="ECO:0000256" key="7">
    <source>
        <dbReference type="ARBA" id="ARBA00023136"/>
    </source>
</evidence>
<dbReference type="CDD" id="cd00082">
    <property type="entry name" value="HisKA"/>
    <property type="match status" value="1"/>
</dbReference>
<evidence type="ECO:0000313" key="12">
    <source>
        <dbReference type="Proteomes" id="UP000197334"/>
    </source>
</evidence>
<dbReference type="Pfam" id="PF08447">
    <property type="entry name" value="PAS_3"/>
    <property type="match status" value="2"/>
</dbReference>
<evidence type="ECO:0000256" key="2">
    <source>
        <dbReference type="ARBA" id="ARBA00012438"/>
    </source>
</evidence>